<sequence length="116" mass="12806">MMQYSFVCPNNTVFDQQTLTCTPPPGSVPCHEAEKFYYLNQQVEQVGAPGLPQPAVVPVPKHEAPQHQAPLPHFQPPQPQQQLPKPQPKPEPAPLTPVDDAEVEVERPSSYYGKSG</sequence>
<dbReference type="GO" id="GO:0008061">
    <property type="term" value="F:chitin binding"/>
    <property type="evidence" value="ECO:0007669"/>
    <property type="project" value="InterPro"/>
</dbReference>
<dbReference type="SUPFAM" id="SSF57625">
    <property type="entry name" value="Invertebrate chitin-binding proteins"/>
    <property type="match status" value="1"/>
</dbReference>
<name>A0AAQ4DUR2_AMBAM</name>
<feature type="region of interest" description="Disordered" evidence="1">
    <location>
        <begin position="48"/>
        <end position="116"/>
    </location>
</feature>
<reference evidence="2 3" key="1">
    <citation type="journal article" date="2023" name="Arcadia Sci">
        <title>De novo assembly of a long-read Amblyomma americanum tick genome.</title>
        <authorList>
            <person name="Chou S."/>
            <person name="Poskanzer K.E."/>
            <person name="Rollins M."/>
            <person name="Thuy-Boun P.S."/>
        </authorList>
    </citation>
    <scope>NUCLEOTIDE SEQUENCE [LARGE SCALE GENOMIC DNA]</scope>
    <source>
        <strain evidence="2">F_SG_1</strain>
        <tissue evidence="2">Salivary glands</tissue>
    </source>
</reference>
<dbReference type="InterPro" id="IPR036508">
    <property type="entry name" value="Chitin-bd_dom_sf"/>
</dbReference>
<evidence type="ECO:0000313" key="2">
    <source>
        <dbReference type="EMBL" id="KAK8766202.1"/>
    </source>
</evidence>
<organism evidence="2 3">
    <name type="scientific">Amblyomma americanum</name>
    <name type="common">Lone star tick</name>
    <dbReference type="NCBI Taxonomy" id="6943"/>
    <lineage>
        <taxon>Eukaryota</taxon>
        <taxon>Metazoa</taxon>
        <taxon>Ecdysozoa</taxon>
        <taxon>Arthropoda</taxon>
        <taxon>Chelicerata</taxon>
        <taxon>Arachnida</taxon>
        <taxon>Acari</taxon>
        <taxon>Parasitiformes</taxon>
        <taxon>Ixodida</taxon>
        <taxon>Ixodoidea</taxon>
        <taxon>Ixodidae</taxon>
        <taxon>Amblyomminae</taxon>
        <taxon>Amblyomma</taxon>
    </lineage>
</organism>
<accession>A0AAQ4DUR2</accession>
<evidence type="ECO:0000256" key="1">
    <source>
        <dbReference type="SAM" id="MobiDB-lite"/>
    </source>
</evidence>
<evidence type="ECO:0000313" key="3">
    <source>
        <dbReference type="Proteomes" id="UP001321473"/>
    </source>
</evidence>
<feature type="compositionally biased region" description="Pro residues" evidence="1">
    <location>
        <begin position="73"/>
        <end position="95"/>
    </location>
</feature>
<protein>
    <recommendedName>
        <fullName evidence="4">Chitin-binding type-2 domain-containing protein</fullName>
    </recommendedName>
</protein>
<dbReference type="Proteomes" id="UP001321473">
    <property type="component" value="Unassembled WGS sequence"/>
</dbReference>
<gene>
    <name evidence="2" type="ORF">V5799_007018</name>
</gene>
<evidence type="ECO:0008006" key="4">
    <source>
        <dbReference type="Google" id="ProtNLM"/>
    </source>
</evidence>
<comment type="caution">
    <text evidence="2">The sequence shown here is derived from an EMBL/GenBank/DDBJ whole genome shotgun (WGS) entry which is preliminary data.</text>
</comment>
<dbReference type="EMBL" id="JARKHS020026585">
    <property type="protein sequence ID" value="KAK8766202.1"/>
    <property type="molecule type" value="Genomic_DNA"/>
</dbReference>
<proteinExistence type="predicted"/>
<keyword evidence="3" id="KW-1185">Reference proteome</keyword>
<dbReference type="AlphaFoldDB" id="A0AAQ4DUR2"/>